<proteinExistence type="predicted"/>
<accession>A0A391NSJ9</accession>
<reference evidence="2 3" key="2">
    <citation type="journal article" date="2018" name="PLoS ONE">
        <title>The draft genome of Kipferlia bialata reveals reductive genome evolution in fornicate parasites.</title>
        <authorList>
            <person name="Tanifuji G."/>
            <person name="Takabayashi S."/>
            <person name="Kume K."/>
            <person name="Takagi M."/>
            <person name="Nakayama T."/>
            <person name="Kamikawa R."/>
            <person name="Inagaki Y."/>
            <person name="Hashimoto T."/>
        </authorList>
    </citation>
    <scope>NUCLEOTIDE SEQUENCE [LARGE SCALE GENOMIC DNA]</scope>
    <source>
        <strain evidence="2">NY0173</strain>
    </source>
</reference>
<name>A0A391NSJ9_9EUKA</name>
<protein>
    <submittedName>
        <fullName evidence="2">Uncharacterized protein</fullName>
    </submittedName>
</protein>
<dbReference type="EMBL" id="BDIP01000020">
    <property type="protein sequence ID" value="GCA61959.1"/>
    <property type="molecule type" value="Genomic_DNA"/>
</dbReference>
<sequence length="756" mass="80203">MLKLDIRTPGMGETVSWVLTATVSVSAALSSLLISPLGRIVVNLPCFEASLAVYVLIQVLYQRKHYNACVGRQSMFPSVTGLAVTATKCPIPVDGGVVDTEYHTFQHPVDPALVELEHSLHRVQSVFQDAQRMAIMASRQLMSPASPLRQPSGAESDAITQAVSPTSRGVHTPGSELGSLVVVDGCTSSQVSALTDALSCRDIPHQVEDVCGERCVVAACAPDAMRVCAVCLLSHPDPDASAHMLDLSSSHGPLPLFVAPHPAPPIPSAEMRRVMGPLRPVLRRWLPWLLHQGRLVCGCLPEGGEPSLLVGPSVRGVQVTRAPEEFGDEGTSPPLLFSLQKCDPVMPILTPLKDSSGESVDSSLSLGNQTPVRPLLPLPSRVSTTLVVHALSISGTDIRPVPQRESPMPSLQRMPCRWAYPDSTVFHPLLSHVSDSGVSQGEPLPSLLHIQSGACADTPTSPVSYTEDVSPHVAELCVSTQIQDAPSSTHGLTYRLYLHSLVLDQGDVSVSLCVGDVSVMRLSVSTGVCTMVTRAGPLSISVGDLSAHDEVCMTLYDTLRVGEQVLSIAVGSVGYGCYPLTVGERPVSLFVTVTSPEAPQGPMDVVIDACVEVDSALSPQRSTLRRLTTDPLTRRSISSVMSPDGSVSLLAMLEACLAEPLSDVAAGLLLGLVRMVVPASVACDMALSHVQWALLVEGWVGGLGLGVFWSRTPVGASLFHYLEEYGAEGPMPPEMTAGLESAVESAYDSINTVLRR</sequence>
<dbReference type="Proteomes" id="UP000265618">
    <property type="component" value="Unassembled WGS sequence"/>
</dbReference>
<dbReference type="AlphaFoldDB" id="A0A391NSJ9"/>
<comment type="caution">
    <text evidence="2">The sequence shown here is derived from an EMBL/GenBank/DDBJ whole genome shotgun (WGS) entry which is preliminary data.</text>
</comment>
<evidence type="ECO:0000313" key="1">
    <source>
        <dbReference type="EMBL" id="GCA61959.1"/>
    </source>
</evidence>
<organism evidence="2 3">
    <name type="scientific">Kipferlia bialata</name>
    <dbReference type="NCBI Taxonomy" id="797122"/>
    <lineage>
        <taxon>Eukaryota</taxon>
        <taxon>Metamonada</taxon>
        <taxon>Carpediemonas-like organisms</taxon>
        <taxon>Kipferlia</taxon>
    </lineage>
</organism>
<evidence type="ECO:0000313" key="3">
    <source>
        <dbReference type="Proteomes" id="UP000265618"/>
    </source>
</evidence>
<evidence type="ECO:0000313" key="2">
    <source>
        <dbReference type="EMBL" id="GCA62288.1"/>
    </source>
</evidence>
<keyword evidence="3" id="KW-1185">Reference proteome</keyword>
<dbReference type="EMBL" id="BDIP01000436">
    <property type="protein sequence ID" value="GCA62288.1"/>
    <property type="molecule type" value="Genomic_DNA"/>
</dbReference>
<reference evidence="2" key="1">
    <citation type="submission" date="2016-10" db="EMBL/GenBank/DDBJ databases">
        <authorList>
            <person name="Tanifuji G."/>
            <person name="Kume K."/>
            <person name="Nakayama T."/>
            <person name="Takabayashi S."/>
            <person name="Hashimoto T."/>
        </authorList>
    </citation>
    <scope>NUCLEOTIDE SEQUENCE</scope>
    <source>
        <strain evidence="2">NY0173</strain>
    </source>
</reference>
<gene>
    <name evidence="1" type="ORF">KIPB_000199</name>
    <name evidence="2" type="ORF">KIPB_002578</name>
</gene>